<evidence type="ECO:0000313" key="8">
    <source>
        <dbReference type="Proteomes" id="UP001597183"/>
    </source>
</evidence>
<protein>
    <submittedName>
        <fullName evidence="7">YbhN family protein</fullName>
    </submittedName>
</protein>
<feature type="transmembrane region" description="Helical" evidence="6">
    <location>
        <begin position="71"/>
        <end position="94"/>
    </location>
</feature>
<feature type="transmembrane region" description="Helical" evidence="6">
    <location>
        <begin position="287"/>
        <end position="306"/>
    </location>
</feature>
<dbReference type="EMBL" id="JBHTMK010000031">
    <property type="protein sequence ID" value="MFD1367848.1"/>
    <property type="molecule type" value="Genomic_DNA"/>
</dbReference>
<keyword evidence="4 6" id="KW-1133">Transmembrane helix</keyword>
<comment type="subcellular location">
    <subcellularLocation>
        <location evidence="1">Cell membrane</location>
        <topology evidence="1">Multi-pass membrane protein</topology>
    </subcellularLocation>
</comment>
<comment type="caution">
    <text evidence="7">The sequence shown here is derived from an EMBL/GenBank/DDBJ whole genome shotgun (WGS) entry which is preliminary data.</text>
</comment>
<accession>A0ABW4AC55</accession>
<evidence type="ECO:0000256" key="4">
    <source>
        <dbReference type="ARBA" id="ARBA00022989"/>
    </source>
</evidence>
<dbReference type="RefSeq" id="WP_317787260.1">
    <property type="nucleotide sequence ID" value="NZ_AP028461.1"/>
</dbReference>
<dbReference type="NCBIfam" id="TIGR00374">
    <property type="entry name" value="flippase-like domain"/>
    <property type="match status" value="1"/>
</dbReference>
<keyword evidence="8" id="KW-1185">Reference proteome</keyword>
<reference evidence="8" key="1">
    <citation type="journal article" date="2019" name="Int. J. Syst. Evol. Microbiol.">
        <title>The Global Catalogue of Microorganisms (GCM) 10K type strain sequencing project: providing services to taxonomists for standard genome sequencing and annotation.</title>
        <authorList>
            <consortium name="The Broad Institute Genomics Platform"/>
            <consortium name="The Broad Institute Genome Sequencing Center for Infectious Disease"/>
            <person name="Wu L."/>
            <person name="Ma J."/>
        </authorList>
    </citation>
    <scope>NUCLEOTIDE SEQUENCE [LARGE SCALE GENOMIC DNA]</scope>
    <source>
        <strain evidence="8">CCM 7526</strain>
    </source>
</reference>
<evidence type="ECO:0000256" key="1">
    <source>
        <dbReference type="ARBA" id="ARBA00004651"/>
    </source>
</evidence>
<dbReference type="PANTHER" id="PTHR39087:SF2">
    <property type="entry name" value="UPF0104 MEMBRANE PROTEIN MJ1595"/>
    <property type="match status" value="1"/>
</dbReference>
<evidence type="ECO:0000256" key="6">
    <source>
        <dbReference type="SAM" id="Phobius"/>
    </source>
</evidence>
<evidence type="ECO:0000256" key="5">
    <source>
        <dbReference type="ARBA" id="ARBA00023136"/>
    </source>
</evidence>
<keyword evidence="2" id="KW-1003">Cell membrane</keyword>
<sequence>MRYAGGPRWEDDGAAVGEQADGVTSIVESAARGLSPIGRRWLRVGLILLVGVVAVVALRGRIPDVADVGRILLAADPWWTVAAAGAALASQMAFAAQQRRLLAGLGVDLPPGRAVALTLSRSAISMAVPAGSAVSAAFAFRIYQRHGASGTVAAIVTAVSGILSAAALGLLYGAGWLVADPSMIGLVVGGGALAVPLLGLIWSGQRDRIARGARRIARRRPALGAALRGLRDLPRRSWLGALRAALVNWSLDMSCLAAAAVACGGELGWGRLALIYLAVQVVRQVPITPGGVGLIEASMLAGLMAAGMPEATGAAVVLLYRLASFWMMLPLGLLGWLRLRTPVWSSG</sequence>
<feature type="transmembrane region" description="Helical" evidence="6">
    <location>
        <begin position="152"/>
        <end position="177"/>
    </location>
</feature>
<evidence type="ECO:0000256" key="3">
    <source>
        <dbReference type="ARBA" id="ARBA00022692"/>
    </source>
</evidence>
<keyword evidence="5 6" id="KW-0472">Membrane</keyword>
<feature type="transmembrane region" description="Helical" evidence="6">
    <location>
        <begin position="41"/>
        <end position="59"/>
    </location>
</feature>
<evidence type="ECO:0000313" key="7">
    <source>
        <dbReference type="EMBL" id="MFD1367848.1"/>
    </source>
</evidence>
<feature type="transmembrane region" description="Helical" evidence="6">
    <location>
        <begin position="183"/>
        <end position="202"/>
    </location>
</feature>
<dbReference type="Proteomes" id="UP001597183">
    <property type="component" value="Unassembled WGS sequence"/>
</dbReference>
<gene>
    <name evidence="7" type="ORF">ACFQ5G_21055</name>
</gene>
<name>A0ABW4AC55_9ACTN</name>
<evidence type="ECO:0000256" key="2">
    <source>
        <dbReference type="ARBA" id="ARBA00022475"/>
    </source>
</evidence>
<proteinExistence type="predicted"/>
<keyword evidence="3 6" id="KW-0812">Transmembrane</keyword>
<organism evidence="7 8">
    <name type="scientific">Actinoplanes sichuanensis</name>
    <dbReference type="NCBI Taxonomy" id="512349"/>
    <lineage>
        <taxon>Bacteria</taxon>
        <taxon>Bacillati</taxon>
        <taxon>Actinomycetota</taxon>
        <taxon>Actinomycetes</taxon>
        <taxon>Micromonosporales</taxon>
        <taxon>Micromonosporaceae</taxon>
        <taxon>Actinoplanes</taxon>
    </lineage>
</organism>
<dbReference type="Pfam" id="PF03706">
    <property type="entry name" value="LPG_synthase_TM"/>
    <property type="match status" value="1"/>
</dbReference>
<feature type="transmembrane region" description="Helical" evidence="6">
    <location>
        <begin position="318"/>
        <end position="337"/>
    </location>
</feature>
<dbReference type="InterPro" id="IPR022791">
    <property type="entry name" value="L-PG_synthase/AglD"/>
</dbReference>
<dbReference type="PANTHER" id="PTHR39087">
    <property type="entry name" value="UPF0104 MEMBRANE PROTEIN MJ1595"/>
    <property type="match status" value="1"/>
</dbReference>